<feature type="transmembrane region" description="Helical" evidence="1">
    <location>
        <begin position="6"/>
        <end position="25"/>
    </location>
</feature>
<feature type="transmembrane region" description="Helical" evidence="1">
    <location>
        <begin position="208"/>
        <end position="225"/>
    </location>
</feature>
<evidence type="ECO:0000313" key="2">
    <source>
        <dbReference type="EMBL" id="QDT92404.1"/>
    </source>
</evidence>
<feature type="transmembrane region" description="Helical" evidence="1">
    <location>
        <begin position="379"/>
        <end position="397"/>
    </location>
</feature>
<feature type="transmembrane region" description="Helical" evidence="1">
    <location>
        <begin position="403"/>
        <end position="421"/>
    </location>
</feature>
<gene>
    <name evidence="2" type="ORF">Pan161_40710</name>
</gene>
<evidence type="ECO:0008006" key="4">
    <source>
        <dbReference type="Google" id="ProtNLM"/>
    </source>
</evidence>
<feature type="transmembrane region" description="Helical" evidence="1">
    <location>
        <begin position="138"/>
        <end position="155"/>
    </location>
</feature>
<keyword evidence="3" id="KW-1185">Reference proteome</keyword>
<dbReference type="Proteomes" id="UP000316855">
    <property type="component" value="Chromosome"/>
</dbReference>
<feature type="transmembrane region" description="Helical" evidence="1">
    <location>
        <begin position="261"/>
        <end position="281"/>
    </location>
</feature>
<accession>A0A517VHB9</accession>
<dbReference type="AlphaFoldDB" id="A0A517VHB9"/>
<keyword evidence="1" id="KW-0472">Membrane</keyword>
<feature type="transmembrane region" description="Helical" evidence="1">
    <location>
        <begin position="184"/>
        <end position="201"/>
    </location>
</feature>
<sequence>MIFALFLKNVLLLAGLILLVKWLPCRWIRFRVLNRFRSTIQFFSRPAVSIITVFILSFVLSATISTFKKPVPRIHDEFSYLLAADTFSQGRLTNQTHPFWKHFQSFHIIHKPTYASKYPPGQGLFMAAGQVMTGDPLVGVWLSIGLASAAICWMLQAWVPPHWAFAGGLLSIIHPTFIFWGQNFWGGAVAVLGGSLLFGALRRMLKKPQAGAAFLMGGGIFLLAISRPFEGCLTTISAVVLLFVCLYKQRVLTKQDFVRTVLGPLGFSAIFILSALAYYNWSVTGIITRLPYQVYEESYATTPVFVWGSPRELHTRHPHVNKFNIDWSLHNYKKIQDTEGYIQSISMKANLFFVRLFAFPLWILLLMLPWIIKDQWGKYAVSIVLIILLVELTLTIFFQIHYLASVIPLIVFLLIQGIRYWRVARWKDHSQGTVFLLGLIIIYFTIMIPQFTQYLSSPHLPSRYQLGLSRSRLIEQLKQMPEKDLIFVKYSADHNPHFDWVYNRADIDNSEIVWALPLGNAENQKLINYFSDRKVWQLSVTPKDLKLTPYQNVVQEKQRGEAKQHTEN</sequence>
<feature type="transmembrane region" description="Helical" evidence="1">
    <location>
        <begin position="231"/>
        <end position="249"/>
    </location>
</feature>
<keyword evidence="1" id="KW-1133">Transmembrane helix</keyword>
<evidence type="ECO:0000256" key="1">
    <source>
        <dbReference type="SAM" id="Phobius"/>
    </source>
</evidence>
<feature type="transmembrane region" description="Helical" evidence="1">
    <location>
        <begin position="433"/>
        <end position="452"/>
    </location>
</feature>
<dbReference type="EMBL" id="CP036343">
    <property type="protein sequence ID" value="QDT92404.1"/>
    <property type="molecule type" value="Genomic_DNA"/>
</dbReference>
<proteinExistence type="predicted"/>
<reference evidence="2 3" key="1">
    <citation type="submission" date="2019-02" db="EMBL/GenBank/DDBJ databases">
        <title>Deep-cultivation of Planctomycetes and their phenomic and genomic characterization uncovers novel biology.</title>
        <authorList>
            <person name="Wiegand S."/>
            <person name="Jogler M."/>
            <person name="Boedeker C."/>
            <person name="Pinto D."/>
            <person name="Vollmers J."/>
            <person name="Rivas-Marin E."/>
            <person name="Kohn T."/>
            <person name="Peeters S.H."/>
            <person name="Heuer A."/>
            <person name="Rast P."/>
            <person name="Oberbeckmann S."/>
            <person name="Bunk B."/>
            <person name="Jeske O."/>
            <person name="Meyerdierks A."/>
            <person name="Storesund J.E."/>
            <person name="Kallscheuer N."/>
            <person name="Luecker S."/>
            <person name="Lage O.M."/>
            <person name="Pohl T."/>
            <person name="Merkel B.J."/>
            <person name="Hornburger P."/>
            <person name="Mueller R.-W."/>
            <person name="Bruemmer F."/>
            <person name="Labrenz M."/>
            <person name="Spormann A.M."/>
            <person name="Op den Camp H."/>
            <person name="Overmann J."/>
            <person name="Amann R."/>
            <person name="Jetten M.S.M."/>
            <person name="Mascher T."/>
            <person name="Medema M.H."/>
            <person name="Devos D.P."/>
            <person name="Kaster A.-K."/>
            <person name="Ovreas L."/>
            <person name="Rohde M."/>
            <person name="Galperin M.Y."/>
            <person name="Jogler C."/>
        </authorList>
    </citation>
    <scope>NUCLEOTIDE SEQUENCE [LARGE SCALE GENOMIC DNA]</scope>
    <source>
        <strain evidence="2 3">Pan161</strain>
    </source>
</reference>
<feature type="transmembrane region" description="Helical" evidence="1">
    <location>
        <begin position="352"/>
        <end position="372"/>
    </location>
</feature>
<organism evidence="2 3">
    <name type="scientific">Gimesia algae</name>
    <dbReference type="NCBI Taxonomy" id="2527971"/>
    <lineage>
        <taxon>Bacteria</taxon>
        <taxon>Pseudomonadati</taxon>
        <taxon>Planctomycetota</taxon>
        <taxon>Planctomycetia</taxon>
        <taxon>Planctomycetales</taxon>
        <taxon>Planctomycetaceae</taxon>
        <taxon>Gimesia</taxon>
    </lineage>
</organism>
<dbReference type="KEGG" id="gax:Pan161_40710"/>
<keyword evidence="1" id="KW-0812">Transmembrane</keyword>
<name>A0A517VHB9_9PLAN</name>
<protein>
    <recommendedName>
        <fullName evidence="4">Glycosyltransferase RgtA/B/C/D-like domain-containing protein</fullName>
    </recommendedName>
</protein>
<evidence type="ECO:0000313" key="3">
    <source>
        <dbReference type="Proteomes" id="UP000316855"/>
    </source>
</evidence>
<feature type="transmembrane region" description="Helical" evidence="1">
    <location>
        <begin position="46"/>
        <end position="67"/>
    </location>
</feature>